<name>A0ABM3R8G7_SPIOL</name>
<proteinExistence type="predicted"/>
<dbReference type="SMART" id="SM00575">
    <property type="entry name" value="ZnF_PMZ"/>
    <property type="match status" value="1"/>
</dbReference>
<dbReference type="RefSeq" id="XP_056691903.1">
    <property type="nucleotide sequence ID" value="XM_056835925.1"/>
</dbReference>
<keyword evidence="2 4" id="KW-0863">Zinc-finger</keyword>
<dbReference type="PANTHER" id="PTHR47718">
    <property type="entry name" value="OS01G0519700 PROTEIN"/>
    <property type="match status" value="1"/>
</dbReference>
<dbReference type="InterPro" id="IPR006564">
    <property type="entry name" value="Znf_PMZ"/>
</dbReference>
<evidence type="ECO:0000313" key="7">
    <source>
        <dbReference type="RefSeq" id="XP_056691903.1"/>
    </source>
</evidence>
<protein>
    <submittedName>
        <fullName evidence="7">Protein FAR-RED IMPAIRED RESPONSE 1-like</fullName>
    </submittedName>
</protein>
<organism evidence="6 7">
    <name type="scientific">Spinacia oleracea</name>
    <name type="common">Spinach</name>
    <dbReference type="NCBI Taxonomy" id="3562"/>
    <lineage>
        <taxon>Eukaryota</taxon>
        <taxon>Viridiplantae</taxon>
        <taxon>Streptophyta</taxon>
        <taxon>Embryophyta</taxon>
        <taxon>Tracheophyta</taxon>
        <taxon>Spermatophyta</taxon>
        <taxon>Magnoliopsida</taxon>
        <taxon>eudicotyledons</taxon>
        <taxon>Gunneridae</taxon>
        <taxon>Pentapetalae</taxon>
        <taxon>Caryophyllales</taxon>
        <taxon>Chenopodiaceae</taxon>
        <taxon>Chenopodioideae</taxon>
        <taxon>Anserineae</taxon>
        <taxon>Spinacia</taxon>
    </lineage>
</organism>
<dbReference type="PANTHER" id="PTHR47718:SF13">
    <property type="entry name" value="OS09G0290500 PROTEIN"/>
    <property type="match status" value="1"/>
</dbReference>
<evidence type="ECO:0000259" key="5">
    <source>
        <dbReference type="PROSITE" id="PS50966"/>
    </source>
</evidence>
<dbReference type="GeneID" id="110780850"/>
<dbReference type="Pfam" id="PF10551">
    <property type="entry name" value="MULE"/>
    <property type="match status" value="1"/>
</dbReference>
<evidence type="ECO:0000256" key="4">
    <source>
        <dbReference type="PROSITE-ProRule" id="PRU00325"/>
    </source>
</evidence>
<dbReference type="PROSITE" id="PS50966">
    <property type="entry name" value="ZF_SWIM"/>
    <property type="match status" value="1"/>
</dbReference>
<reference evidence="6" key="1">
    <citation type="journal article" date="2021" name="Nat. Commun.">
        <title>Genomic analyses provide insights into spinach domestication and the genetic basis of agronomic traits.</title>
        <authorList>
            <person name="Cai X."/>
            <person name="Sun X."/>
            <person name="Xu C."/>
            <person name="Sun H."/>
            <person name="Wang X."/>
            <person name="Ge C."/>
            <person name="Zhang Z."/>
            <person name="Wang Q."/>
            <person name="Fei Z."/>
            <person name="Jiao C."/>
            <person name="Wang Q."/>
        </authorList>
    </citation>
    <scope>NUCLEOTIDE SEQUENCE [LARGE SCALE GENOMIC DNA]</scope>
    <source>
        <strain evidence="6">cv. Varoflay</strain>
    </source>
</reference>
<evidence type="ECO:0000256" key="1">
    <source>
        <dbReference type="ARBA" id="ARBA00022723"/>
    </source>
</evidence>
<feature type="domain" description="SWIM-type" evidence="5">
    <location>
        <begin position="385"/>
        <end position="421"/>
    </location>
</feature>
<evidence type="ECO:0000256" key="2">
    <source>
        <dbReference type="ARBA" id="ARBA00022771"/>
    </source>
</evidence>
<gene>
    <name evidence="7" type="primary">LOC110780850</name>
</gene>
<keyword evidence="6" id="KW-1185">Reference proteome</keyword>
<evidence type="ECO:0000313" key="6">
    <source>
        <dbReference type="Proteomes" id="UP000813463"/>
    </source>
</evidence>
<dbReference type="Proteomes" id="UP000813463">
    <property type="component" value="Chromosome 2"/>
</dbReference>
<keyword evidence="1" id="KW-0479">Metal-binding</keyword>
<evidence type="ECO:0000256" key="3">
    <source>
        <dbReference type="ARBA" id="ARBA00022833"/>
    </source>
</evidence>
<accession>A0ABM3R8G7</accession>
<dbReference type="InterPro" id="IPR007527">
    <property type="entry name" value="Znf_SWIM"/>
</dbReference>
<reference evidence="7" key="2">
    <citation type="submission" date="2025-08" db="UniProtKB">
        <authorList>
            <consortium name="RefSeq"/>
        </authorList>
    </citation>
    <scope>IDENTIFICATION</scope>
    <source>
        <tissue evidence="7">Leaf</tissue>
    </source>
</reference>
<keyword evidence="3" id="KW-0862">Zinc</keyword>
<dbReference type="InterPro" id="IPR018289">
    <property type="entry name" value="MULE_transposase_dom"/>
</dbReference>
<sequence length="653" mass="76276">MALVTDLFKEDLITRYDSGAPVSQVRENLAKRLGGIENVVLTEKDMSHIVHKERKLKMEGGDANAMMSYFEGLQRDNDKFFHAHRLDEGGHLKDIMWVDARSREVVCFDATYLTNSYELPFANFVGVNHHGHSLLLGCALMSHEYSESFTWLFRQWRICMGGKCPNAILTDQAPAMRVPLSQVMPEARHRWYEELKDVMKEVVYESLCVEEFEGRWLSMLVEYKVKDDLKSHEWLRDMYKERNMWVPAYMNNYFWAGMKTTQRVESINLFFDGFLERKTKLYEFPKKYCDAMNKRCSDEKNADDNCAKYIRKLVTGFHVEKVFQKLYTDNKFRDFQRECERILYCDVKVVKQISENELEYKMEDRVWIIVKGKSEEVLTNYKKFYVVKFCAEPMEVSCVCKLFETRGILCRHCIRVLDKNDVVNIPEKYIFRRWRKDVYRKHMHVTVALYDPTKTEVAKRFDKMMLECEPIFEEATVNYQTMHFVVNELHSLQIAVRERVNLVKQKLILFPLESLQIQDQVDTIEGNVKNPISRSKKKRGKPFTLRYKALGENNNWKPKRKETNKVNIVGDGPSTQGLDGPSTVELDGPSTVGLDGPSTVGSHGKLKVTRKYKKPSNEVSSITQQLSLSPFVPDDDILLSRNNMGWDQGQHGI</sequence>